<protein>
    <recommendedName>
        <fullName evidence="3">Glycosyltransferase family 1 protein</fullName>
    </recommendedName>
</protein>
<evidence type="ECO:0008006" key="3">
    <source>
        <dbReference type="Google" id="ProtNLM"/>
    </source>
</evidence>
<dbReference type="OrthoDB" id="3251881at2"/>
<gene>
    <name evidence="1" type="ordered locus">Bacsa_2355</name>
</gene>
<organism evidence="1 2">
    <name type="scientific">Phocaeicola salanitronis (strain DSM 18170 / JCM 13657 / CCUG 60908 / BL78)</name>
    <name type="common">Bacteroides salanitronis</name>
    <dbReference type="NCBI Taxonomy" id="667015"/>
    <lineage>
        <taxon>Bacteria</taxon>
        <taxon>Pseudomonadati</taxon>
        <taxon>Bacteroidota</taxon>
        <taxon>Bacteroidia</taxon>
        <taxon>Bacteroidales</taxon>
        <taxon>Bacteroidaceae</taxon>
        <taxon>Phocaeicola</taxon>
    </lineage>
</organism>
<dbReference type="KEGG" id="bsa:Bacsa_2355"/>
<dbReference type="STRING" id="667015.Bacsa_2355"/>
<accession>F0R6L5</accession>
<dbReference type="AlphaFoldDB" id="F0R6L5"/>
<dbReference type="RefSeq" id="WP_013618330.1">
    <property type="nucleotide sequence ID" value="NC_015164.1"/>
</dbReference>
<name>F0R6L5_PHOSB</name>
<dbReference type="HOGENOM" id="CLU_066435_2_0_10"/>
<dbReference type="Proteomes" id="UP000007486">
    <property type="component" value="Chromosome"/>
</dbReference>
<evidence type="ECO:0000313" key="1">
    <source>
        <dbReference type="EMBL" id="ADY36903.1"/>
    </source>
</evidence>
<dbReference type="EMBL" id="CP002530">
    <property type="protein sequence ID" value="ADY36903.1"/>
    <property type="molecule type" value="Genomic_DNA"/>
</dbReference>
<proteinExistence type="predicted"/>
<reference evidence="1 2" key="1">
    <citation type="journal article" date="2011" name="Stand. Genomic Sci.">
        <title>Complete genome sequence of Bacteroides salanitronis type strain (BL78).</title>
        <authorList>
            <person name="Gronow S."/>
            <person name="Held B."/>
            <person name="Lucas S."/>
            <person name="Lapidus A."/>
            <person name="Del Rio T.G."/>
            <person name="Nolan M."/>
            <person name="Tice H."/>
            <person name="Deshpande S."/>
            <person name="Cheng J.F."/>
            <person name="Pitluck S."/>
            <person name="Liolios K."/>
            <person name="Pagani I."/>
            <person name="Ivanova N."/>
            <person name="Mavromatis K."/>
            <person name="Pati A."/>
            <person name="Tapia R."/>
            <person name="Han C."/>
            <person name="Goodwin L."/>
            <person name="Chen A."/>
            <person name="Palaniappan K."/>
            <person name="Land M."/>
            <person name="Hauser L."/>
            <person name="Chang Y.J."/>
            <person name="Jeffries C.D."/>
            <person name="Brambilla E.M."/>
            <person name="Rohde M."/>
            <person name="Goker M."/>
            <person name="Detter J.C."/>
            <person name="Woyke T."/>
            <person name="Bristow J."/>
            <person name="Markowitz V."/>
            <person name="Hugenholtz P."/>
            <person name="Kyrpides N.C."/>
            <person name="Klenk H.P."/>
            <person name="Eisen J.A."/>
        </authorList>
    </citation>
    <scope>NUCLEOTIDE SEQUENCE [LARGE SCALE GENOMIC DNA]</scope>
    <source>
        <strain evidence="1 2">DSM 18170</strain>
    </source>
</reference>
<keyword evidence="2" id="KW-1185">Reference proteome</keyword>
<dbReference type="eggNOG" id="COG4641">
    <property type="taxonomic scope" value="Bacteria"/>
</dbReference>
<sequence>MSTLYVVSPPLEIFEGLKPEVRQHIVMLPDFLRYPSGRFKGITRSLLAGRIPLPKRILYYWFPKKYFDRIIHAEAGDAILIYEACNVRVLRAIRPYLPEGVPCYIYYCNPVGTTFRRPAEELQAIRALGYRLTSFDPCEAERYGMACTGQYFRYPEHQPDNIDSDCFFCGLPKDRAGTLQRLRTRLEAEGLTCDFVIPRTPAEKLTYPQYLDRLARTRCVIDISQKGQTGLTRRPLEALFYGKKLLTDNPEIVRYDFYRPQNVFILGKDPEEQLRAFIESPLAEVPESVRAAYDVNEWIRHYLPVSNNKSRKNLQLCDL</sequence>
<evidence type="ECO:0000313" key="2">
    <source>
        <dbReference type="Proteomes" id="UP000007486"/>
    </source>
</evidence>